<evidence type="ECO:0000313" key="1">
    <source>
        <dbReference type="EMBL" id="GAA5098843.1"/>
    </source>
</evidence>
<dbReference type="Proteomes" id="UP001500353">
    <property type="component" value="Unassembled WGS sequence"/>
</dbReference>
<protein>
    <recommendedName>
        <fullName evidence="3">Fibrobacter succinogenes major paralogous domain-containing protein</fullName>
    </recommendedName>
</protein>
<organism evidence="1 2">
    <name type="scientific">Chryseobacterium ginsengisoli</name>
    <dbReference type="NCBI Taxonomy" id="363853"/>
    <lineage>
        <taxon>Bacteria</taxon>
        <taxon>Pseudomonadati</taxon>
        <taxon>Bacteroidota</taxon>
        <taxon>Flavobacteriia</taxon>
        <taxon>Flavobacteriales</taxon>
        <taxon>Weeksellaceae</taxon>
        <taxon>Chryseobacterium group</taxon>
        <taxon>Chryseobacterium</taxon>
    </lineage>
</organism>
<comment type="caution">
    <text evidence="1">The sequence shown here is derived from an EMBL/GenBank/DDBJ whole genome shotgun (WGS) entry which is preliminary data.</text>
</comment>
<proteinExistence type="predicted"/>
<evidence type="ECO:0000313" key="2">
    <source>
        <dbReference type="Proteomes" id="UP001500353"/>
    </source>
</evidence>
<gene>
    <name evidence="1" type="ORF">GCM10023210_35410</name>
</gene>
<dbReference type="EMBL" id="BAABHX010000007">
    <property type="protein sequence ID" value="GAA5098843.1"/>
    <property type="molecule type" value="Genomic_DNA"/>
</dbReference>
<accession>A0ABP9MS43</accession>
<dbReference type="RefSeq" id="WP_345207066.1">
    <property type="nucleotide sequence ID" value="NZ_BAABHX010000007.1"/>
</dbReference>
<evidence type="ECO:0008006" key="3">
    <source>
        <dbReference type="Google" id="ProtNLM"/>
    </source>
</evidence>
<keyword evidence="2" id="KW-1185">Reference proteome</keyword>
<name>A0ABP9MS43_9FLAO</name>
<sequence length="593" mass="62082">MTKVSGQIGINTPTPHASASIELGSNNKALYLNRVTNTSAIANPQVGMVIYDIANNCIKAYQGAPALWSDCFSADSTGAVTAINCAAAYFTPAFATVGQAYTGTLTVPYTGGNGGIYAPQSFIQNGLTFTLPTGVFANGDGNVVFNITGTPATAGTTAVSMGFGGKSCSGVNAISLTVNPAAGNPVNVLPGTVTLAQSSRYWTASIYDNDYLPYTKPTAPANTSVINADGTADLLVDIQGSITTTGITVYIPATVTGSGGTVAAWSYTVTVPANLTQDGISRQVQLSWAAQSLTTANTALVATIKAIGGTLNAKKLDINAGIGNDYLGLLLGTFQYPYNQAGAFTTYELRDIPGIPDRMFGQIDNAGKYEHNFLYLPVQAEDGKIWLNNNLGANYANLDHPSFNLTQQATSTTDINAMGSLLQWGRKADGHELMERSINGTSTGTFKYGYVYGQAASWNPTHPYSIFSAPTYLPAEWTSITVPPKANRWLASSPNNPCPQGFKVPIGAEWQAVITASGSGGIYSSTKKLRLTNAGESDRTGDTFNSTVPVYSAADGYVAANNGTNTLMNSTVNPGNTGNAEIDRGKSVRCIQE</sequence>
<reference evidence="2" key="1">
    <citation type="journal article" date="2019" name="Int. J. Syst. Evol. Microbiol.">
        <title>The Global Catalogue of Microorganisms (GCM) 10K type strain sequencing project: providing services to taxonomists for standard genome sequencing and annotation.</title>
        <authorList>
            <consortium name="The Broad Institute Genomics Platform"/>
            <consortium name="The Broad Institute Genome Sequencing Center for Infectious Disease"/>
            <person name="Wu L."/>
            <person name="Ma J."/>
        </authorList>
    </citation>
    <scope>NUCLEOTIDE SEQUENCE [LARGE SCALE GENOMIC DNA]</scope>
    <source>
        <strain evidence="2">JCM 18019</strain>
    </source>
</reference>